<accession>A0A388KHV6</accession>
<dbReference type="PANTHER" id="PTHR37984:SF5">
    <property type="entry name" value="PROTEIN NYNRIN-LIKE"/>
    <property type="match status" value="1"/>
</dbReference>
<feature type="domain" description="Integrase catalytic" evidence="9">
    <location>
        <begin position="1372"/>
        <end position="1532"/>
    </location>
</feature>
<feature type="domain" description="Reverse transcriptase" evidence="8">
    <location>
        <begin position="845"/>
        <end position="1024"/>
    </location>
</feature>
<dbReference type="Proteomes" id="UP000265515">
    <property type="component" value="Unassembled WGS sequence"/>
</dbReference>
<dbReference type="Gramene" id="GBG69553">
    <property type="protein sequence ID" value="GBG69553"/>
    <property type="gene ID" value="CBR_g4387"/>
</dbReference>
<dbReference type="InterPro" id="IPR001584">
    <property type="entry name" value="Integrase_cat-core"/>
</dbReference>
<feature type="compositionally biased region" description="Low complexity" evidence="7">
    <location>
        <begin position="507"/>
        <end position="519"/>
    </location>
</feature>
<dbReference type="CDD" id="cd09274">
    <property type="entry name" value="RNase_HI_RT_Ty3"/>
    <property type="match status" value="1"/>
</dbReference>
<evidence type="ECO:0008006" key="12">
    <source>
        <dbReference type="Google" id="ProtNLM"/>
    </source>
</evidence>
<dbReference type="Pfam" id="PF00078">
    <property type="entry name" value="RVT_1"/>
    <property type="match status" value="1"/>
</dbReference>
<dbReference type="InterPro" id="IPR016197">
    <property type="entry name" value="Chromo-like_dom_sf"/>
</dbReference>
<evidence type="ECO:0000256" key="2">
    <source>
        <dbReference type="ARBA" id="ARBA00022695"/>
    </source>
</evidence>
<evidence type="ECO:0000256" key="5">
    <source>
        <dbReference type="ARBA" id="ARBA00023268"/>
    </source>
</evidence>
<evidence type="ECO:0000256" key="1">
    <source>
        <dbReference type="ARBA" id="ARBA00022679"/>
    </source>
</evidence>
<keyword evidence="1" id="KW-0808">Transferase</keyword>
<dbReference type="InterPro" id="IPR043128">
    <property type="entry name" value="Rev_trsase/Diguanyl_cyclase"/>
</dbReference>
<protein>
    <recommendedName>
        <fullName evidence="12">Reverse transcriptase</fullName>
    </recommendedName>
</protein>
<dbReference type="PROSITE" id="PS50994">
    <property type="entry name" value="INTEGRASE"/>
    <property type="match status" value="1"/>
</dbReference>
<dbReference type="InterPro" id="IPR036397">
    <property type="entry name" value="RNaseH_sf"/>
</dbReference>
<dbReference type="Pfam" id="PF13975">
    <property type="entry name" value="gag-asp_proteas"/>
    <property type="match status" value="1"/>
</dbReference>
<evidence type="ECO:0000256" key="6">
    <source>
        <dbReference type="SAM" id="Coils"/>
    </source>
</evidence>
<dbReference type="PANTHER" id="PTHR37984">
    <property type="entry name" value="PROTEIN CBG26694"/>
    <property type="match status" value="1"/>
</dbReference>
<dbReference type="SUPFAM" id="SSF54160">
    <property type="entry name" value="Chromo domain-like"/>
    <property type="match status" value="1"/>
</dbReference>
<keyword evidence="11" id="KW-1185">Reference proteome</keyword>
<dbReference type="SUPFAM" id="SSF50630">
    <property type="entry name" value="Acid proteases"/>
    <property type="match status" value="1"/>
</dbReference>
<organism evidence="10 11">
    <name type="scientific">Chara braunii</name>
    <name type="common">Braun's stonewort</name>
    <dbReference type="NCBI Taxonomy" id="69332"/>
    <lineage>
        <taxon>Eukaryota</taxon>
        <taxon>Viridiplantae</taxon>
        <taxon>Streptophyta</taxon>
        <taxon>Charophyceae</taxon>
        <taxon>Charales</taxon>
        <taxon>Characeae</taxon>
        <taxon>Chara</taxon>
    </lineage>
</organism>
<dbReference type="FunFam" id="1.10.340.70:FF:000001">
    <property type="entry name" value="Retrovirus-related Pol polyprotein from transposon gypsy-like Protein"/>
    <property type="match status" value="1"/>
</dbReference>
<dbReference type="GO" id="GO:0016779">
    <property type="term" value="F:nucleotidyltransferase activity"/>
    <property type="evidence" value="ECO:0007669"/>
    <property type="project" value="UniProtKB-KW"/>
</dbReference>
<feature type="coiled-coil region" evidence="6">
    <location>
        <begin position="57"/>
        <end position="96"/>
    </location>
</feature>
<feature type="region of interest" description="Disordered" evidence="7">
    <location>
        <begin position="507"/>
        <end position="526"/>
    </location>
</feature>
<reference evidence="10 11" key="1">
    <citation type="journal article" date="2018" name="Cell">
        <title>The Chara Genome: Secondary Complexity and Implications for Plant Terrestrialization.</title>
        <authorList>
            <person name="Nishiyama T."/>
            <person name="Sakayama H."/>
            <person name="Vries J.D."/>
            <person name="Buschmann H."/>
            <person name="Saint-Marcoux D."/>
            <person name="Ullrich K.K."/>
            <person name="Haas F.B."/>
            <person name="Vanderstraeten L."/>
            <person name="Becker D."/>
            <person name="Lang D."/>
            <person name="Vosolsobe S."/>
            <person name="Rombauts S."/>
            <person name="Wilhelmsson P.K.I."/>
            <person name="Janitza P."/>
            <person name="Kern R."/>
            <person name="Heyl A."/>
            <person name="Rumpler F."/>
            <person name="Villalobos L.I.A.C."/>
            <person name="Clay J.M."/>
            <person name="Skokan R."/>
            <person name="Toyoda A."/>
            <person name="Suzuki Y."/>
            <person name="Kagoshima H."/>
            <person name="Schijlen E."/>
            <person name="Tajeshwar N."/>
            <person name="Catarino B."/>
            <person name="Hetherington A.J."/>
            <person name="Saltykova A."/>
            <person name="Bonnot C."/>
            <person name="Breuninger H."/>
            <person name="Symeonidi A."/>
            <person name="Radhakrishnan G.V."/>
            <person name="Van Nieuwerburgh F."/>
            <person name="Deforce D."/>
            <person name="Chang C."/>
            <person name="Karol K.G."/>
            <person name="Hedrich R."/>
            <person name="Ulvskov P."/>
            <person name="Glockner G."/>
            <person name="Delwiche C.F."/>
            <person name="Petrasek J."/>
            <person name="Van de Peer Y."/>
            <person name="Friml J."/>
            <person name="Beilby M."/>
            <person name="Dolan L."/>
            <person name="Kohara Y."/>
            <person name="Sugano S."/>
            <person name="Fujiyama A."/>
            <person name="Delaux P.-M."/>
            <person name="Quint M."/>
            <person name="TheiBen G."/>
            <person name="Hagemann M."/>
            <person name="Harholt J."/>
            <person name="Dunand C."/>
            <person name="Zachgo S."/>
            <person name="Langdale J."/>
            <person name="Maumus F."/>
            <person name="Straeten D.V.D."/>
            <person name="Gould S.B."/>
            <person name="Rensing S.A."/>
        </authorList>
    </citation>
    <scope>NUCLEOTIDE SEQUENCE [LARGE SCALE GENOMIC DNA]</scope>
    <source>
        <strain evidence="10 11">S276</strain>
    </source>
</reference>
<feature type="region of interest" description="Disordered" evidence="7">
    <location>
        <begin position="1736"/>
        <end position="1762"/>
    </location>
</feature>
<keyword evidence="2" id="KW-0548">Nucleotidyltransferase</keyword>
<evidence type="ECO:0000256" key="3">
    <source>
        <dbReference type="ARBA" id="ARBA00022722"/>
    </source>
</evidence>
<evidence type="ECO:0000259" key="9">
    <source>
        <dbReference type="PROSITE" id="PS50994"/>
    </source>
</evidence>
<dbReference type="GO" id="GO:0004519">
    <property type="term" value="F:endonuclease activity"/>
    <property type="evidence" value="ECO:0007669"/>
    <property type="project" value="UniProtKB-KW"/>
</dbReference>
<dbReference type="PROSITE" id="PS50878">
    <property type="entry name" value="RT_POL"/>
    <property type="match status" value="1"/>
</dbReference>
<dbReference type="Gene3D" id="3.30.420.10">
    <property type="entry name" value="Ribonuclease H-like superfamily/Ribonuclease H"/>
    <property type="match status" value="1"/>
</dbReference>
<dbReference type="InterPro" id="IPR041588">
    <property type="entry name" value="Integrase_H2C2"/>
</dbReference>
<dbReference type="Pfam" id="PF17921">
    <property type="entry name" value="Integrase_H2C2"/>
    <property type="match status" value="1"/>
</dbReference>
<evidence type="ECO:0000256" key="4">
    <source>
        <dbReference type="ARBA" id="ARBA00022759"/>
    </source>
</evidence>
<dbReference type="InterPro" id="IPR050951">
    <property type="entry name" value="Retrovirus_Pol_polyprotein"/>
</dbReference>
<name>A0A388KHV6_CHABU</name>
<dbReference type="CDD" id="cd00303">
    <property type="entry name" value="retropepsin_like"/>
    <property type="match status" value="1"/>
</dbReference>
<gene>
    <name evidence="10" type="ORF">CBR_g4387</name>
</gene>
<keyword evidence="3" id="KW-0540">Nuclease</keyword>
<evidence type="ECO:0000313" key="10">
    <source>
        <dbReference type="EMBL" id="GBG69553.1"/>
    </source>
</evidence>
<sequence length="1762" mass="198909">MSAVPRQCHVSSATSAVPRQQCHVNSATSAVPRQSQCHVSMTGAALGMPGQLANETLAEYKQRFQAQIDLIEAEEKRQLAAEAARVQAEAAAAAEKLRLQTEADADAQARCKEAQDLLQRHETTSIDRLKFWHFEPNGDEATPEEKHKEFLSKLVTRLLYACNYQRSELERQNQELQQLFQDLTQQHHELANLRRIVQSHEDATRALNARVLDLEQAVPGPGVGASSSAPSSRQLEQRVNHVVAMLGDISTFAASTTISSQLHTSQTEVQQLQSTNTDGNPKLYKMPTFQLEKFDDYTQQDPTLWWEAFTTQLRILPVAKHAYISALFMNSKGGCQTWLTHLATSHGVDVPDLKDKITWEELTRLWKKRFIIDDASALAINRRKWTASTSSMGQVRLDRGGVQGPRPLRQLLLVQQHQAQDLPVPGSGQGGCATPPQLRKLSFAEGEATPPSTPPDSAALLAASCTSGENVNVASSRYTYEDYVVHLVPPLDQPLHVQQSIACTVSSPSATDSAASPQSIAGDSPSWSRLEELDPLTFTDFQRMPVPSTGRLLKPHCNMLMAQLRDYLHIAVPAPLMDAGAEVVDLHAYIAKIDREFKTQRYDDIDAPSLYVCIQIGEATCSALIDCGATRNYISQDFMVRAGLGPRVRRKSQPTQVTLADGHTHKSIDQCIDAVPVYFAPHASEVVSFDILDTKFDMILGMSWLQSKDHPVNFFNRTVHVRDRNGVLVSCTVPLPHPSISCHVVSAASMRASIIRDDIEEMGVCFLHVLPPRDASSTDSSSDPRITELLDAYSDVFEGPHGVVPDRPIHHEIILEDGVVPPRGCIYRMSEEELSVLRAQLDDLLEKGWIRPSSSPYGAPVLFVRKKNKDLRLCIDYRKLNAQTIRNAGPFPRIDDLLERLGGAQFFSKLGLKSGYHQLEMRKEDRYKTAFKTRYGHFEWLVMPFGLTHAPATFQAAMTTEFQHMLDRFLLIYLDDILVYSRSLDEHVEHLRTVLERLRQAKYKANRDKCEFAQQELEYLGHYVTPKGKIEALRVWSEPTNTTVVRSFMGLAGYYQRFITGYSRIAAPMTRLQSPKVPFVLDDDARRSFQALKTAMLMAPVLSIYDPTLPTRVTTDAFGFGIGAVLEQHDDDDWHPVECFSHKVPPINSLDDARKKELLAFIMALKRWRHFLLGHRRFTWVMDNNPLTYHKTQDTVSSTIGRWMYFIDQFDFTPKHLPGISNRAADALSRRPDLCAMTHHAFAFDEELQRHFIWAYQSDPDFATLYAQLSSDHPPASHYDIADGYLLLHSRGKDLLCVPRDRRLRTRLLGKYHDSRLAGHFGVSRTIARLRQRFRWPDLITDVTRYCDSCEVCRRSKPRNRNPYGELHPMPIPREPGLSIAMDVNGPFPRNRLGHDGILTVVDRLSKYARFLPCKYYSTAPELARLLHTGWICGHGVPEDIVSDRDTRFMSAFWTALMQESGTMMKPSSARHPQTDGQTERAHQTAQMMFRTLIRPDQKDWVERLPDIEFAYNTSALPAIGVTPFELHHGGGKGRIFADLLLPRPADIDAACSPASVRKYRDLLTQAHANMQKAQVRMQQQANRHRVPCPIRAGDLVWVSTEEFALEQDVSRKLLPKWFGPWSVTAAAGDEPDGPSFVINIPEHLTVHPVFHASKLATYTSAKSDNFPGRRSQDPPSMDGHQEVDRVITDRKYGSRPRQYKVTFKACDRDDTRWISGADLKASAPLIYSHYEKRRLAQEASRPAPPTRTVVPPSDRQLRPRR</sequence>
<comment type="caution">
    <text evidence="10">The sequence shown here is derived from an EMBL/GenBank/DDBJ whole genome shotgun (WGS) entry which is preliminary data.</text>
</comment>
<dbReference type="EMBL" id="BFEA01000116">
    <property type="protein sequence ID" value="GBG69553.1"/>
    <property type="molecule type" value="Genomic_DNA"/>
</dbReference>
<keyword evidence="5" id="KW-0511">Multifunctional enzyme</keyword>
<dbReference type="InterPro" id="IPR021109">
    <property type="entry name" value="Peptidase_aspartic_dom_sf"/>
</dbReference>
<proteinExistence type="predicted"/>
<evidence type="ECO:0000259" key="8">
    <source>
        <dbReference type="PROSITE" id="PS50878"/>
    </source>
</evidence>
<evidence type="ECO:0000256" key="7">
    <source>
        <dbReference type="SAM" id="MobiDB-lite"/>
    </source>
</evidence>
<dbReference type="Gene3D" id="3.10.10.10">
    <property type="entry name" value="HIV Type 1 Reverse Transcriptase, subunit A, domain 1"/>
    <property type="match status" value="1"/>
</dbReference>
<dbReference type="PROSITE" id="PS00018">
    <property type="entry name" value="EF_HAND_1"/>
    <property type="match status" value="1"/>
</dbReference>
<dbReference type="Gene3D" id="1.10.340.70">
    <property type="match status" value="1"/>
</dbReference>
<dbReference type="Gene3D" id="2.40.70.10">
    <property type="entry name" value="Acid Proteases"/>
    <property type="match status" value="1"/>
</dbReference>
<keyword evidence="4" id="KW-0255">Endonuclease</keyword>
<dbReference type="InterPro" id="IPR043502">
    <property type="entry name" value="DNA/RNA_pol_sf"/>
</dbReference>
<keyword evidence="6" id="KW-0175">Coiled coil</keyword>
<dbReference type="OrthoDB" id="1739513at2759"/>
<dbReference type="Pfam" id="PF17919">
    <property type="entry name" value="RT_RNaseH_2"/>
    <property type="match status" value="1"/>
</dbReference>
<dbReference type="InterPro" id="IPR012337">
    <property type="entry name" value="RNaseH-like_sf"/>
</dbReference>
<dbReference type="CDD" id="cd01647">
    <property type="entry name" value="RT_LTR"/>
    <property type="match status" value="1"/>
</dbReference>
<dbReference type="Gene3D" id="3.30.70.270">
    <property type="match status" value="2"/>
</dbReference>
<dbReference type="GO" id="GO:0015074">
    <property type="term" value="P:DNA integration"/>
    <property type="evidence" value="ECO:0007669"/>
    <property type="project" value="InterPro"/>
</dbReference>
<dbReference type="InterPro" id="IPR018247">
    <property type="entry name" value="EF_Hand_1_Ca_BS"/>
</dbReference>
<dbReference type="FunFam" id="3.30.70.270:FF:000020">
    <property type="entry name" value="Transposon Tf2-6 polyprotein-like Protein"/>
    <property type="match status" value="1"/>
</dbReference>
<feature type="region of interest" description="Disordered" evidence="7">
    <location>
        <begin position="1662"/>
        <end position="1683"/>
    </location>
</feature>
<feature type="coiled-coil region" evidence="6">
    <location>
        <begin position="166"/>
        <end position="210"/>
    </location>
</feature>
<dbReference type="InterPro" id="IPR041577">
    <property type="entry name" value="RT_RNaseH_2"/>
</dbReference>
<dbReference type="GO" id="GO:0003676">
    <property type="term" value="F:nucleic acid binding"/>
    <property type="evidence" value="ECO:0007669"/>
    <property type="project" value="InterPro"/>
</dbReference>
<keyword evidence="4" id="KW-0378">Hydrolase</keyword>
<dbReference type="SUPFAM" id="SSF53098">
    <property type="entry name" value="Ribonuclease H-like"/>
    <property type="match status" value="1"/>
</dbReference>
<dbReference type="InterPro" id="IPR000477">
    <property type="entry name" value="RT_dom"/>
</dbReference>
<evidence type="ECO:0000313" key="11">
    <source>
        <dbReference type="Proteomes" id="UP000265515"/>
    </source>
</evidence>
<dbReference type="SUPFAM" id="SSF56672">
    <property type="entry name" value="DNA/RNA polymerases"/>
    <property type="match status" value="1"/>
</dbReference>